<dbReference type="PROSITE" id="PS51257">
    <property type="entry name" value="PROKAR_LIPOPROTEIN"/>
    <property type="match status" value="1"/>
</dbReference>
<dbReference type="RefSeq" id="WP_341725810.1">
    <property type="nucleotide sequence ID" value="NZ_JBBWWT010000003.1"/>
</dbReference>
<protein>
    <submittedName>
        <fullName evidence="2">DUF2884 family protein</fullName>
    </submittedName>
</protein>
<feature type="signal peptide" evidence="1">
    <location>
        <begin position="1"/>
        <end position="17"/>
    </location>
</feature>
<keyword evidence="1" id="KW-0732">Signal</keyword>
<evidence type="ECO:0000313" key="2">
    <source>
        <dbReference type="EMBL" id="MEL1264635.1"/>
    </source>
</evidence>
<dbReference type="Proteomes" id="UP001459204">
    <property type="component" value="Unassembled WGS sequence"/>
</dbReference>
<proteinExistence type="predicted"/>
<gene>
    <name evidence="2" type="ORF">AAD027_09690</name>
</gene>
<dbReference type="EMBL" id="JBBWWT010000003">
    <property type="protein sequence ID" value="MEL1264635.1"/>
    <property type="molecule type" value="Genomic_DNA"/>
</dbReference>
<dbReference type="Pfam" id="PF11101">
    <property type="entry name" value="DUF2884"/>
    <property type="match status" value="1"/>
</dbReference>
<evidence type="ECO:0000313" key="3">
    <source>
        <dbReference type="Proteomes" id="UP001459204"/>
    </source>
</evidence>
<feature type="chain" id="PRO_5047064030" evidence="1">
    <location>
        <begin position="18"/>
        <end position="191"/>
    </location>
</feature>
<keyword evidence="3" id="KW-1185">Reference proteome</keyword>
<organism evidence="2 3">
    <name type="scientific">Pseudoxanthomonas putridarboris</name>
    <dbReference type="NCBI Taxonomy" id="752605"/>
    <lineage>
        <taxon>Bacteria</taxon>
        <taxon>Pseudomonadati</taxon>
        <taxon>Pseudomonadota</taxon>
        <taxon>Gammaproteobacteria</taxon>
        <taxon>Lysobacterales</taxon>
        <taxon>Lysobacteraceae</taxon>
        <taxon>Pseudoxanthomonas</taxon>
    </lineage>
</organism>
<evidence type="ECO:0000256" key="1">
    <source>
        <dbReference type="SAM" id="SignalP"/>
    </source>
</evidence>
<name>A0ABU9J0Y2_9GAMM</name>
<dbReference type="InterPro" id="IPR021307">
    <property type="entry name" value="DUF2884"/>
</dbReference>
<comment type="caution">
    <text evidence="2">The sequence shown here is derived from an EMBL/GenBank/DDBJ whole genome shotgun (WGS) entry which is preliminary data.</text>
</comment>
<sequence>MKTITILSIALSVLLLAACGPGPDTGSQRSTALWGKNITLTATGQPKAEITAKGEFIVGGKTVEVNDAQRALLVAYHRELGGIADAGIATGKEGVKLAGKAVGAAVKGVFSGNPEQIEQEIEAEAKKVEAHAMKICERLPALYQAQQDLAAALPAFAPYAAMDLDDVTDCRQDIEEDGDAAARANAAATAI</sequence>
<reference evidence="2 3" key="1">
    <citation type="submission" date="2024-04" db="EMBL/GenBank/DDBJ databases">
        <title>Draft genome sequence of Pseudoxanthomonas putridarboris WD12.</title>
        <authorList>
            <person name="Oh J."/>
        </authorList>
    </citation>
    <scope>NUCLEOTIDE SEQUENCE [LARGE SCALE GENOMIC DNA]</scope>
    <source>
        <strain evidence="2 3">WD12</strain>
    </source>
</reference>
<accession>A0ABU9J0Y2</accession>